<dbReference type="Proteomes" id="UP000001918">
    <property type="component" value="Chromosome"/>
</dbReference>
<evidence type="ECO:0000313" key="11">
    <source>
        <dbReference type="EMBL" id="ACY99202.1"/>
    </source>
</evidence>
<evidence type="ECO:0000256" key="5">
    <source>
        <dbReference type="ARBA" id="ARBA00022692"/>
    </source>
</evidence>
<evidence type="ECO:0000256" key="6">
    <source>
        <dbReference type="ARBA" id="ARBA00022777"/>
    </source>
</evidence>
<evidence type="ECO:0000256" key="1">
    <source>
        <dbReference type="ARBA" id="ARBA00000085"/>
    </source>
</evidence>
<evidence type="ECO:0000259" key="9">
    <source>
        <dbReference type="PROSITE" id="PS50109"/>
    </source>
</evidence>
<evidence type="ECO:0000313" key="12">
    <source>
        <dbReference type="Proteomes" id="UP000001918"/>
    </source>
</evidence>
<dbReference type="InterPro" id="IPR013587">
    <property type="entry name" value="Nitrate/nitrite_sensing"/>
</dbReference>
<dbReference type="InterPro" id="IPR010910">
    <property type="entry name" value="Nitrate/nitrite_sensing_bac"/>
</dbReference>
<keyword evidence="12" id="KW-1185">Reference proteome</keyword>
<dbReference type="KEGG" id="tcu:Tcur_3669"/>
<keyword evidence="3" id="KW-0597">Phosphoprotein</keyword>
<dbReference type="Gene3D" id="3.30.565.10">
    <property type="entry name" value="Histidine kinase-like ATPase, C-terminal domain"/>
    <property type="match status" value="1"/>
</dbReference>
<dbReference type="EMBL" id="CP001738">
    <property type="protein sequence ID" value="ACY99202.1"/>
    <property type="molecule type" value="Genomic_DNA"/>
</dbReference>
<dbReference type="InterPro" id="IPR003594">
    <property type="entry name" value="HATPase_dom"/>
</dbReference>
<feature type="domain" description="NIT" evidence="10">
    <location>
        <begin position="63"/>
        <end position="312"/>
    </location>
</feature>
<name>D1ACE3_THECD</name>
<dbReference type="PROSITE" id="PS50109">
    <property type="entry name" value="HIS_KIN"/>
    <property type="match status" value="1"/>
</dbReference>
<protein>
    <recommendedName>
        <fullName evidence="2">histidine kinase</fullName>
        <ecNumber evidence="2">2.7.13.3</ecNumber>
    </recommendedName>
</protein>
<dbReference type="SUPFAM" id="SSF55874">
    <property type="entry name" value="ATPase domain of HSP90 chaperone/DNA topoisomerase II/histidine kinase"/>
    <property type="match status" value="1"/>
</dbReference>
<reference evidence="11 12" key="1">
    <citation type="journal article" date="2011" name="Stand. Genomic Sci.">
        <title>Complete genome sequence of Thermomonospora curvata type strain (B9).</title>
        <authorList>
            <person name="Chertkov O."/>
            <person name="Sikorski J."/>
            <person name="Nolan M."/>
            <person name="Lapidus A."/>
            <person name="Lucas S."/>
            <person name="Del Rio T.G."/>
            <person name="Tice H."/>
            <person name="Cheng J.F."/>
            <person name="Goodwin L."/>
            <person name="Pitluck S."/>
            <person name="Liolios K."/>
            <person name="Ivanova N."/>
            <person name="Mavromatis K."/>
            <person name="Mikhailova N."/>
            <person name="Ovchinnikova G."/>
            <person name="Pati A."/>
            <person name="Chen A."/>
            <person name="Palaniappan K."/>
            <person name="Djao O.D."/>
            <person name="Land M."/>
            <person name="Hauser L."/>
            <person name="Chang Y.J."/>
            <person name="Jeffries C.D."/>
            <person name="Brettin T."/>
            <person name="Han C."/>
            <person name="Detter J.C."/>
            <person name="Rohde M."/>
            <person name="Goker M."/>
            <person name="Woyke T."/>
            <person name="Bristow J."/>
            <person name="Eisen J.A."/>
            <person name="Markowitz V."/>
            <person name="Hugenholtz P."/>
            <person name="Klenk H.P."/>
            <person name="Kyrpides N.C."/>
        </authorList>
    </citation>
    <scope>NUCLEOTIDE SEQUENCE [LARGE SCALE GENOMIC DNA]</scope>
    <source>
        <strain evidence="12">ATCC 19995 / DSM 43183 / JCM 3096 / KCTC 9072 / NBRC 15933 / NCIMB 10081 / Henssen B9</strain>
    </source>
</reference>
<dbReference type="AlphaFoldDB" id="D1ACE3"/>
<evidence type="ECO:0000259" key="10">
    <source>
        <dbReference type="PROSITE" id="PS50906"/>
    </source>
</evidence>
<sequence>MTSRRPPTTSRSSRTQSIRTKIIILLAIPLASLAGLWVLFTAAAIEDARGLRDSDRLNEQLVRPAIMLMNSLQHERRMSVAYVGDRTRDRAGLEAQRAKTDQFRRAFSDSVAEEDVRARLQPEVLRRIDQVTTRLSELEATRRLIDRHELRREQVMADYGAVIDGLLGAFRAVTVHDGRIARDLQNLALLSRARELVAREDALVTGVLAAGRWSAAEMEEFHYLVGAKNQAITEAVSGLPAEERAAYEGFLSGADYTRFQRLEERLLETEENSRRLPLEQGSWLTISEIALTRMSELESQAAAATSRRTGEVRSRTYRQLAGVGGLGLLALVLSTVVGWRIGNRLIRESRRVSRAMSDFTTRQLPALRDMVREGGNERIDPQAALPEQDLRTTEIARISHAFTQAGRAVLEAAAREIETRRAINEVFVTLARRNQALVHRQLTLLDTMERRAEDPDELDDLFRLDHLATRMRRHAENLIILAGRTAGRTWRNPVPLVDVVRGAVAEVEDYTRVNVLSMPAAALVGSAVADTIHLLAELIENATLFSPPTSPVQVTGQLVPNGFAVEIEDRGLGLKPETLEELNRRLAEPPEFDLSDLGRLGLFVVARLAERHRIKVSLRASPYGGTTAVVLVPADLIVESPSGALPPAELRAQLPGSTPGRSMPQLEQTAPAVRAASDPARPVQEVASVSLQERTGPQAVAADDDQVPAELPRRRRTTERSTGPIAVVTGAEPGEADASAASPRPAGEGSAGTASGGALNGAVNGKAAPLEYTADGLPRRRRQQHLPPGLAEAESLRQESAEAAGAQPTPPAGPAGSDGQQFEVVRDRMAAMQRGWQRGRAEAHDDQGTQEDGR</sequence>
<proteinExistence type="predicted"/>
<dbReference type="Pfam" id="PF08376">
    <property type="entry name" value="NIT"/>
    <property type="match status" value="1"/>
</dbReference>
<dbReference type="PANTHER" id="PTHR45436">
    <property type="entry name" value="SENSOR HISTIDINE KINASE YKOH"/>
    <property type="match status" value="1"/>
</dbReference>
<dbReference type="GO" id="GO:0005886">
    <property type="term" value="C:plasma membrane"/>
    <property type="evidence" value="ECO:0007669"/>
    <property type="project" value="TreeGrafter"/>
</dbReference>
<dbReference type="InterPro" id="IPR036890">
    <property type="entry name" value="HATPase_C_sf"/>
</dbReference>
<dbReference type="PROSITE" id="PS50906">
    <property type="entry name" value="NIT"/>
    <property type="match status" value="1"/>
</dbReference>
<keyword evidence="7" id="KW-0472">Membrane</keyword>
<dbReference type="eggNOG" id="COG0642">
    <property type="taxonomic scope" value="Bacteria"/>
</dbReference>
<feature type="compositionally biased region" description="Basic and acidic residues" evidence="8">
    <location>
        <begin position="839"/>
        <end position="854"/>
    </location>
</feature>
<keyword evidence="4" id="KW-0808">Transferase</keyword>
<feature type="domain" description="Histidine kinase" evidence="9">
    <location>
        <begin position="533"/>
        <end position="636"/>
    </location>
</feature>
<dbReference type="STRING" id="471852.Tcur_3669"/>
<feature type="compositionally biased region" description="Polar residues" evidence="8">
    <location>
        <begin position="655"/>
        <end position="668"/>
    </location>
</feature>
<feature type="region of interest" description="Disordered" evidence="8">
    <location>
        <begin position="642"/>
        <end position="854"/>
    </location>
</feature>
<dbReference type="EC" id="2.7.13.3" evidence="2"/>
<evidence type="ECO:0000256" key="2">
    <source>
        <dbReference type="ARBA" id="ARBA00012438"/>
    </source>
</evidence>
<dbReference type="GO" id="GO:0004673">
    <property type="term" value="F:protein histidine kinase activity"/>
    <property type="evidence" value="ECO:0007669"/>
    <property type="project" value="UniProtKB-EC"/>
</dbReference>
<gene>
    <name evidence="11" type="ordered locus">Tcur_3669</name>
</gene>
<keyword evidence="7" id="KW-1133">Transmembrane helix</keyword>
<dbReference type="InterPro" id="IPR005467">
    <property type="entry name" value="His_kinase_dom"/>
</dbReference>
<keyword evidence="6 11" id="KW-0418">Kinase</keyword>
<dbReference type="RefSeq" id="WP_012853986.1">
    <property type="nucleotide sequence ID" value="NC_013510.1"/>
</dbReference>
<dbReference type="PANTHER" id="PTHR45436:SF5">
    <property type="entry name" value="SENSOR HISTIDINE KINASE TRCS"/>
    <property type="match status" value="1"/>
</dbReference>
<dbReference type="InterPro" id="IPR050428">
    <property type="entry name" value="TCS_sensor_his_kinase"/>
</dbReference>
<evidence type="ECO:0000256" key="3">
    <source>
        <dbReference type="ARBA" id="ARBA00022553"/>
    </source>
</evidence>
<evidence type="ECO:0000256" key="4">
    <source>
        <dbReference type="ARBA" id="ARBA00022679"/>
    </source>
</evidence>
<organism evidence="11 12">
    <name type="scientific">Thermomonospora curvata (strain ATCC 19995 / DSM 43183 / JCM 3096 / KCTC 9072 / NBRC 15933 / NCIMB 10081 / Henssen B9)</name>
    <dbReference type="NCBI Taxonomy" id="471852"/>
    <lineage>
        <taxon>Bacteria</taxon>
        <taxon>Bacillati</taxon>
        <taxon>Actinomycetota</taxon>
        <taxon>Actinomycetes</taxon>
        <taxon>Streptosporangiales</taxon>
        <taxon>Thermomonosporaceae</taxon>
        <taxon>Thermomonospora</taxon>
    </lineage>
</organism>
<dbReference type="GO" id="GO:0000160">
    <property type="term" value="P:phosphorelay signal transduction system"/>
    <property type="evidence" value="ECO:0007669"/>
    <property type="project" value="TreeGrafter"/>
</dbReference>
<dbReference type="Pfam" id="PF02518">
    <property type="entry name" value="HATPase_c"/>
    <property type="match status" value="1"/>
</dbReference>
<comment type="catalytic activity">
    <reaction evidence="1">
        <text>ATP + protein L-histidine = ADP + protein N-phospho-L-histidine.</text>
        <dbReference type="EC" id="2.7.13.3"/>
    </reaction>
</comment>
<accession>D1ACE3</accession>
<dbReference type="HOGENOM" id="CLU_002554_2_2_11"/>
<keyword evidence="5" id="KW-0812">Transmembrane</keyword>
<dbReference type="SMART" id="SM00387">
    <property type="entry name" value="HATPase_c"/>
    <property type="match status" value="1"/>
</dbReference>
<evidence type="ECO:0000256" key="8">
    <source>
        <dbReference type="SAM" id="MobiDB-lite"/>
    </source>
</evidence>
<evidence type="ECO:0000256" key="7">
    <source>
        <dbReference type="ARBA" id="ARBA00022989"/>
    </source>
</evidence>